<proteinExistence type="inferred from homology"/>
<evidence type="ECO:0000256" key="2">
    <source>
        <dbReference type="ARBA" id="ARBA00008773"/>
    </source>
</evidence>
<keyword evidence="7" id="KW-1185">Reference proteome</keyword>
<comment type="caution">
    <text evidence="6">The sequence shown here is derived from an EMBL/GenBank/DDBJ whole genome shotgun (WGS) entry which is preliminary data.</text>
</comment>
<protein>
    <submittedName>
        <fullName evidence="6">Cell surface mannoprotein mp65</fullName>
        <ecNumber evidence="6">3.2.1.58</ecNumber>
    </submittedName>
</protein>
<evidence type="ECO:0000313" key="7">
    <source>
        <dbReference type="Proteomes" id="UP001172684"/>
    </source>
</evidence>
<name>A0ABQ9NVP1_9PEZI</name>
<dbReference type="PANTHER" id="PTHR16631:SF14">
    <property type="entry name" value="FAMILY 17 GLUCOSIDASE SCW10-RELATED"/>
    <property type="match status" value="1"/>
</dbReference>
<evidence type="ECO:0000313" key="6">
    <source>
        <dbReference type="EMBL" id="KAJ9666459.1"/>
    </source>
</evidence>
<feature type="chain" id="PRO_5046497362" evidence="5">
    <location>
        <begin position="19"/>
        <end position="398"/>
    </location>
</feature>
<dbReference type="Gene3D" id="3.20.20.80">
    <property type="entry name" value="Glycosidases"/>
    <property type="match status" value="2"/>
</dbReference>
<evidence type="ECO:0000256" key="4">
    <source>
        <dbReference type="SAM" id="MobiDB-lite"/>
    </source>
</evidence>
<comment type="similarity">
    <text evidence="2">Belongs to the glycosyl hydrolase 17 family.</text>
</comment>
<dbReference type="InterPro" id="IPR017853">
    <property type="entry name" value="GH"/>
</dbReference>
<organism evidence="6 7">
    <name type="scientific">Coniosporium apollinis</name>
    <dbReference type="NCBI Taxonomy" id="61459"/>
    <lineage>
        <taxon>Eukaryota</taxon>
        <taxon>Fungi</taxon>
        <taxon>Dikarya</taxon>
        <taxon>Ascomycota</taxon>
        <taxon>Pezizomycotina</taxon>
        <taxon>Dothideomycetes</taxon>
        <taxon>Dothideomycetes incertae sedis</taxon>
        <taxon>Coniosporium</taxon>
    </lineage>
</organism>
<keyword evidence="6" id="KW-0326">Glycosidase</keyword>
<dbReference type="PROSITE" id="PS00430">
    <property type="entry name" value="TONB_DEPENDENT_REC_1"/>
    <property type="match status" value="1"/>
</dbReference>
<reference evidence="6" key="1">
    <citation type="submission" date="2022-10" db="EMBL/GenBank/DDBJ databases">
        <title>Culturing micro-colonial fungi from biological soil crusts in the Mojave desert and describing Neophaeococcomyces mojavensis, and introducing the new genera and species Taxawa tesnikishii.</title>
        <authorList>
            <person name="Kurbessoian T."/>
            <person name="Stajich J.E."/>
        </authorList>
    </citation>
    <scope>NUCLEOTIDE SEQUENCE</scope>
    <source>
        <strain evidence="6">TK_1</strain>
    </source>
</reference>
<keyword evidence="5" id="KW-0732">Signal</keyword>
<dbReference type="InterPro" id="IPR050732">
    <property type="entry name" value="Beta-glucan_modifiers"/>
</dbReference>
<dbReference type="Proteomes" id="UP001172684">
    <property type="component" value="Unassembled WGS sequence"/>
</dbReference>
<evidence type="ECO:0000256" key="5">
    <source>
        <dbReference type="SAM" id="SignalP"/>
    </source>
</evidence>
<keyword evidence="3 6" id="KW-0378">Hydrolase</keyword>
<feature type="compositionally biased region" description="Low complexity" evidence="4">
    <location>
        <begin position="95"/>
        <end position="141"/>
    </location>
</feature>
<sequence>MKNSILYAAFSLSALAAAQPHGRHHHQHVKREVVHETVIVTATVPNVIVYVDQNGVPFATSYADVPAPTEAPAAPAHVPEAEPSNAPVIAAEVPKPSEAAPVPASSAPAPAAPPAETAPAPAPAPESSAAPAPAPSAAASSGEELGGFGISYAPYADDGNCKTQDQVSRDVTQMKGYNVIRVYGTDCDQIPKLLKAPKPSGVKLFLGIWDIAQVEKEAQIIIDAVAGDWNKIDTISVGNELVNKGAAAPGAVVAAVNAARTKLRSAGYGGPVVTVDTFNAIMANPELCGASDYAAANCHAFFDPNTEASQAGDFVLGMAQKVSQACGGKRTVITETGWPSQGSANSKAVPGVAQHMAAIDSIKSKFSSNVIFFSAFNDGWKKDFAGSFGAEKFWGMIQ</sequence>
<evidence type="ECO:0000256" key="1">
    <source>
        <dbReference type="ARBA" id="ARBA00004196"/>
    </source>
</evidence>
<gene>
    <name evidence="6" type="primary">MP65</name>
    <name evidence="6" type="ORF">H2201_003381</name>
</gene>
<dbReference type="InterPro" id="IPR010916">
    <property type="entry name" value="TonB_box_CS"/>
</dbReference>
<feature type="region of interest" description="Disordered" evidence="4">
    <location>
        <begin position="95"/>
        <end position="142"/>
    </location>
</feature>
<dbReference type="EC" id="3.2.1.58" evidence="6"/>
<accession>A0ABQ9NVP1</accession>
<dbReference type="SUPFAM" id="SSF51445">
    <property type="entry name" value="(Trans)glycosidases"/>
    <property type="match status" value="1"/>
</dbReference>
<feature type="signal peptide" evidence="5">
    <location>
        <begin position="1"/>
        <end position="18"/>
    </location>
</feature>
<dbReference type="PANTHER" id="PTHR16631">
    <property type="entry name" value="GLUCAN 1,3-BETA-GLUCOSIDASE"/>
    <property type="match status" value="1"/>
</dbReference>
<comment type="subcellular location">
    <subcellularLocation>
        <location evidence="1">Cell envelope</location>
    </subcellularLocation>
</comment>
<evidence type="ECO:0000256" key="3">
    <source>
        <dbReference type="ARBA" id="ARBA00022801"/>
    </source>
</evidence>
<dbReference type="EMBL" id="JAPDRL010000019">
    <property type="protein sequence ID" value="KAJ9666459.1"/>
    <property type="molecule type" value="Genomic_DNA"/>
</dbReference>
<dbReference type="GO" id="GO:0004338">
    <property type="term" value="F:glucan exo-1,3-beta-glucosidase activity"/>
    <property type="evidence" value="ECO:0007669"/>
    <property type="project" value="UniProtKB-EC"/>
</dbReference>